<feature type="compositionally biased region" description="Low complexity" evidence="1">
    <location>
        <begin position="1409"/>
        <end position="1424"/>
    </location>
</feature>
<feature type="compositionally biased region" description="Pro residues" evidence="1">
    <location>
        <begin position="1146"/>
        <end position="1161"/>
    </location>
</feature>
<feature type="compositionally biased region" description="Basic and acidic residues" evidence="1">
    <location>
        <begin position="1067"/>
        <end position="1081"/>
    </location>
</feature>
<keyword evidence="3" id="KW-1185">Reference proteome</keyword>
<proteinExistence type="predicted"/>
<feature type="region of interest" description="Disordered" evidence="1">
    <location>
        <begin position="868"/>
        <end position="911"/>
    </location>
</feature>
<dbReference type="PANTHER" id="PTHR48187">
    <property type="entry name" value="LD21810P"/>
    <property type="match status" value="1"/>
</dbReference>
<feature type="region of interest" description="Disordered" evidence="1">
    <location>
        <begin position="1247"/>
        <end position="1368"/>
    </location>
</feature>
<feature type="compositionally biased region" description="Low complexity" evidence="1">
    <location>
        <begin position="1472"/>
        <end position="1489"/>
    </location>
</feature>
<dbReference type="Proteomes" id="UP000235371">
    <property type="component" value="Unassembled WGS sequence"/>
</dbReference>
<feature type="region of interest" description="Disordered" evidence="1">
    <location>
        <begin position="1018"/>
        <end position="1094"/>
    </location>
</feature>
<dbReference type="PANTHER" id="PTHR48187:SF2">
    <property type="entry name" value="LD21810P"/>
    <property type="match status" value="1"/>
</dbReference>
<organism evidence="2 3">
    <name type="scientific">Hyaloscypha bicolor E</name>
    <dbReference type="NCBI Taxonomy" id="1095630"/>
    <lineage>
        <taxon>Eukaryota</taxon>
        <taxon>Fungi</taxon>
        <taxon>Dikarya</taxon>
        <taxon>Ascomycota</taxon>
        <taxon>Pezizomycotina</taxon>
        <taxon>Leotiomycetes</taxon>
        <taxon>Helotiales</taxon>
        <taxon>Hyaloscyphaceae</taxon>
        <taxon>Hyaloscypha</taxon>
        <taxon>Hyaloscypha bicolor</taxon>
    </lineage>
</organism>
<dbReference type="SUPFAM" id="SSF53474">
    <property type="entry name" value="alpha/beta-Hydrolases"/>
    <property type="match status" value="1"/>
</dbReference>
<gene>
    <name evidence="2" type="ORF">K444DRAFT_17529</name>
</gene>
<feature type="compositionally biased region" description="Basic residues" evidence="1">
    <location>
        <begin position="1591"/>
        <end position="1600"/>
    </location>
</feature>
<dbReference type="InterPro" id="IPR029058">
    <property type="entry name" value="AB_hydrolase_fold"/>
</dbReference>
<dbReference type="Gene3D" id="3.40.50.1820">
    <property type="entry name" value="alpha/beta hydrolase"/>
    <property type="match status" value="1"/>
</dbReference>
<feature type="compositionally biased region" description="Polar residues" evidence="1">
    <location>
        <begin position="945"/>
        <end position="954"/>
    </location>
</feature>
<feature type="compositionally biased region" description="Pro residues" evidence="1">
    <location>
        <begin position="1387"/>
        <end position="1399"/>
    </location>
</feature>
<dbReference type="GeneID" id="36578851"/>
<evidence type="ECO:0000313" key="3">
    <source>
        <dbReference type="Proteomes" id="UP000235371"/>
    </source>
</evidence>
<evidence type="ECO:0008006" key="4">
    <source>
        <dbReference type="Google" id="ProtNLM"/>
    </source>
</evidence>
<dbReference type="RefSeq" id="XP_024744439.1">
    <property type="nucleotide sequence ID" value="XM_024870769.1"/>
</dbReference>
<feature type="region of interest" description="Disordered" evidence="1">
    <location>
        <begin position="1583"/>
        <end position="1617"/>
    </location>
</feature>
<feature type="compositionally biased region" description="Polar residues" evidence="1">
    <location>
        <begin position="1279"/>
        <end position="1300"/>
    </location>
</feature>
<feature type="compositionally biased region" description="Basic and acidic residues" evidence="1">
    <location>
        <begin position="1345"/>
        <end position="1361"/>
    </location>
</feature>
<dbReference type="OrthoDB" id="5086500at2759"/>
<feature type="compositionally biased region" description="Low complexity" evidence="1">
    <location>
        <begin position="1437"/>
        <end position="1449"/>
    </location>
</feature>
<feature type="compositionally biased region" description="Low complexity" evidence="1">
    <location>
        <begin position="1256"/>
        <end position="1273"/>
    </location>
</feature>
<dbReference type="Gene3D" id="3.40.50.300">
    <property type="entry name" value="P-loop containing nucleotide triphosphate hydrolases"/>
    <property type="match status" value="1"/>
</dbReference>
<evidence type="ECO:0000256" key="1">
    <source>
        <dbReference type="SAM" id="MobiDB-lite"/>
    </source>
</evidence>
<name>A0A2J6TX07_9HELO</name>
<accession>A0A2J6TX07</accession>
<dbReference type="InterPro" id="IPR027417">
    <property type="entry name" value="P-loop_NTPase"/>
</dbReference>
<reference evidence="2 3" key="1">
    <citation type="submission" date="2016-04" db="EMBL/GenBank/DDBJ databases">
        <title>A degradative enzymes factory behind the ericoid mycorrhizal symbiosis.</title>
        <authorList>
            <consortium name="DOE Joint Genome Institute"/>
            <person name="Martino E."/>
            <person name="Morin E."/>
            <person name="Grelet G."/>
            <person name="Kuo A."/>
            <person name="Kohler A."/>
            <person name="Daghino S."/>
            <person name="Barry K."/>
            <person name="Choi C."/>
            <person name="Cichocki N."/>
            <person name="Clum A."/>
            <person name="Copeland A."/>
            <person name="Hainaut M."/>
            <person name="Haridas S."/>
            <person name="Labutti K."/>
            <person name="Lindquist E."/>
            <person name="Lipzen A."/>
            <person name="Khouja H.-R."/>
            <person name="Murat C."/>
            <person name="Ohm R."/>
            <person name="Olson A."/>
            <person name="Spatafora J."/>
            <person name="Veneault-Fourrey C."/>
            <person name="Henrissat B."/>
            <person name="Grigoriev I."/>
            <person name="Martin F."/>
            <person name="Perotto S."/>
        </authorList>
    </citation>
    <scope>NUCLEOTIDE SEQUENCE [LARGE SCALE GENOMIC DNA]</scope>
    <source>
        <strain evidence="2 3">E</strain>
    </source>
</reference>
<dbReference type="SUPFAM" id="SSF52540">
    <property type="entry name" value="P-loop containing nucleoside triphosphate hydrolases"/>
    <property type="match status" value="1"/>
</dbReference>
<dbReference type="InParanoid" id="A0A2J6TX07"/>
<evidence type="ECO:0000313" key="2">
    <source>
        <dbReference type="EMBL" id="PMD67535.1"/>
    </source>
</evidence>
<protein>
    <recommendedName>
        <fullName evidence="4">DUF676 domain-containing protein</fullName>
    </recommendedName>
</protein>
<feature type="compositionally biased region" description="Polar residues" evidence="1">
    <location>
        <begin position="868"/>
        <end position="879"/>
    </location>
</feature>
<dbReference type="EMBL" id="KZ613740">
    <property type="protein sequence ID" value="PMD67535.1"/>
    <property type="molecule type" value="Genomic_DNA"/>
</dbReference>
<feature type="compositionally biased region" description="Low complexity" evidence="1">
    <location>
        <begin position="1118"/>
        <end position="1134"/>
    </location>
</feature>
<feature type="region of interest" description="Disordered" evidence="1">
    <location>
        <begin position="1108"/>
        <end position="1219"/>
    </location>
</feature>
<feature type="region of interest" description="Disordered" evidence="1">
    <location>
        <begin position="1381"/>
        <end position="1553"/>
    </location>
</feature>
<feature type="compositionally biased region" description="Polar residues" evidence="1">
    <location>
        <begin position="1455"/>
        <end position="1471"/>
    </location>
</feature>
<feature type="region of interest" description="Disordered" evidence="1">
    <location>
        <begin position="928"/>
        <end position="984"/>
    </location>
</feature>
<sequence length="1617" mass="179867">MGSAIILDDIKRFEVTELYTHPDAKVDIVFVHGLNGDPRRSWTAKNGTFWPTQLLPASLKSSQARILTYGYNADVWTFGSNKSPSSDQIHQHAQTLLTSLALERKSEETVENPILWVCHSLGGILVKRALELSADLQSKNADDLRSIFVSTYGIMFLGTPHIGADPAKWGLVLQGMVNALVPRKFLDTQSGLIQTLQTNSETLQNINLKFLDIYQRFKVCMVHEAAPTDFKGSKLFVVDQHSAGPLLPDVQYFGIEATHSSMSKFESKNSPGYTNVSVTLKSWVQEAPQLVASNWEIEKVQRRQKKEAEAAHLLGYYASTPHPSTSAVNTPTFLLNHDSTHPRLRRLKKWLAITEADCIEVLSPSSSVNNPTLMIQSNVSIEPDTSTDEPDTAYFIKPSGFRPNSLFVGRQAELAEMHKLLFDKKRRKEGTSAVLIQSLPGGGKTHLARQYLYEHKDDFPGGIFWVRAKSLTELAAGYWDIARKAALKHVEGDDAKLLKDPHQFIKMVKKWLNHRHNWLLVLDGIHFGDTEALEKFIPDSPNTSLIYTSTERSVAGNYHFKNPQIIRLPLLSAREAQRLLLLELDKKEPFSRDDLRHSTELVQAMGFLPVVIHAVSQRLKTTDEPLSKFARSYVSEPRLRGLGTYMAVVDQLKALGAHEALNLIYLLCFFSQHVPVEMISLGLKALDVPVKTAEPIIGRSLNNTFKILIMFALIDRNHHDVSIHSSQSSKSSRDMLADTVDVIRLHSVVQGFFFDTLSGAGTLPMWLDRAIRVFCCSYDMANDRIARKANAGLVEDYRLYEIHGNKLKEHLVKNLSKHLSRDQREILEYAQQMLEPRLVAIKSEIDQRTPESSHVIAGGRPEAFQTSIFDRTSSSSDTGPETPGDHNRSRISTWGFEPDKDQHESPSSLTHDTDYIQRMDAMYRNMFPLPQQEDPGYESDREGSTAMTVQASQRTLHRDSSMSPGGQWEEVRSRKPRQRPDPLILHRTVRNMEKSRYRDNAGAYRAMAAIDPRVSVSHETAQGFMHRSSSTRAQSRGRMSGQSVAEVALTHINQSSPPPARGGGMLQDRRSSSRRGSERSRLRTGTASYASAVLGSTRDTIAGLKELVRPSTEPPPSSESASSLQRPSSSAMASLQRFPIEVIQPSPSPHPPNTPRVPYPTSPYLRPSSDTEFYQIPGRYSQDNPYLGPEPYPSNTYPRMEGMPPFEPTGTASSSPLASEYPTYQKYNASESLPASMLLSHSTMTEVTNPPFLSLSSPNIQVNSQNPNSNPYYPGRPELSNQEGGYTSQPMSRDPSGQSTHSDHSARSTGQVERRRRPSFAETEPPPQLPVFSPRIPPTSYQVYERMKEKERGDRERDAQKKISPRLGYARAALVEKLEDWGGNAPSIPPTLSSPPPPSQSQKERKFNPTAPSFSPSPSSFTLSPQPPPAPANSMLSSTSTSAYPSQYPSPQPQWGVQSAKQPQQPRNSPASFLSQSSQPYSSPRSFNSGIGTGGSYPSPQPPSNTPASYDTAAEYDRGRPVFRSEIVGEAGDAERMERSGSGSGGMRVNGGRIIEFGDFPEGVRVDEARERALLLRSWGEREREVEARRRLSSRRKGKKPAGEDEAVGLGIGGFGR</sequence>